<dbReference type="SUPFAM" id="SSF103473">
    <property type="entry name" value="MFS general substrate transporter"/>
    <property type="match status" value="1"/>
</dbReference>
<evidence type="ECO:0000256" key="1">
    <source>
        <dbReference type="ARBA" id="ARBA00004370"/>
    </source>
</evidence>
<dbReference type="InterPro" id="IPR005828">
    <property type="entry name" value="MFS_sugar_transport-like"/>
</dbReference>
<evidence type="ECO:0000256" key="6">
    <source>
        <dbReference type="SAM" id="Phobius"/>
    </source>
</evidence>
<dbReference type="Gene3D" id="1.20.1250.20">
    <property type="entry name" value="MFS general substrate transporter like domains"/>
    <property type="match status" value="1"/>
</dbReference>
<dbReference type="Proteomes" id="UP000005239">
    <property type="component" value="Unassembled WGS sequence"/>
</dbReference>
<dbReference type="Gene3D" id="3.40.50.1820">
    <property type="entry name" value="alpha/beta hydrolase"/>
    <property type="match status" value="1"/>
</dbReference>
<accession>A0A8R1YHG2</accession>
<protein>
    <submittedName>
        <fullName evidence="8">Hydrolase</fullName>
    </submittedName>
</protein>
<sequence length="848" mass="96244">MRSHRSRRPQYNKLGQRISRTTTNDEDDPDEITAKATRDENSMVEKTAIEDARFVQTDGDKEVLRERFTLDQTLTRYARWRKMRMDFAVYATLMMVSQMYLALGNVLATTSALKSRQKLDMQTPMCWCDNTLTIGDVNKYLSEVRPTTHSTILKIGFLSCGLSSVLWERVLGRRTSLLLALSISIVSLLIIHQTGSMKNPMLRHAAWMTEYVMSGAVLLIAYTSFVEVLPRKWRVVGAGIFQLASAFSDWVALFSIHLFGNIDYLRWVLLLIVGYRIVALSTAILFMKESISHLIVQGKYTEVDNVLCDEEIELNRKKRAKKGIREGSDGSSESEKTTSSGSTEGEISAELKQARMITDDLAYRDDEDYSPFEFIGKLPRSNVFYLLCVGFAIAGITGVMDRMTVIYLGQVYIDGEILLSIKFLIKTLSALILLFHRKWHRCRTMILLMAIAVLTMTIRLIALRLKTNNCNIRNRVTGDQEVFGMVLIFVFHLTVEMLRALSLLFIAELTPSILRMGAVTLVTFFNSLSRELSDLWSNEDIYKSLILCTTSSIILCFMLRRKVTDAPDIFCIYMNDLVPRKDDELEVDDTEDDEDSEYRSNRDNDVEKDHLKYRDDDGNIYEGWHARPKSIKATEKLPGVLVIHAFAGCSEFEMEKAEQLAKLGYIALAVDLYGKGKRGNTKEEGFALLRPLMADREELAKRLKASRDCLATLVNVDAIKLGVIGYCFGGLCALDMARRNMDGIRAAVSFHGTLKPIPGADLTPVRASLQVHNGEVDPHIDQEQVKTGFYEEMRTRKADFQFIDHSGALHGFTEPHADKMGEPTVAYHKKAAKRSWMMARQFLREMLL</sequence>
<keyword evidence="2 6" id="KW-0812">Transmembrane</keyword>
<dbReference type="EnsemblMetazoa" id="PPA28107.1">
    <property type="protein sequence ID" value="PPA28107.1"/>
    <property type="gene ID" value="WBGene00117661"/>
</dbReference>
<feature type="transmembrane region" description="Helical" evidence="6">
    <location>
        <begin position="211"/>
        <end position="229"/>
    </location>
</feature>
<dbReference type="GO" id="GO:0016020">
    <property type="term" value="C:membrane"/>
    <property type="evidence" value="ECO:0007669"/>
    <property type="project" value="UniProtKB-SubCell"/>
</dbReference>
<evidence type="ECO:0000259" key="7">
    <source>
        <dbReference type="Pfam" id="PF01738"/>
    </source>
</evidence>
<feature type="transmembrane region" description="Helical" evidence="6">
    <location>
        <begin position="442"/>
        <end position="462"/>
    </location>
</feature>
<dbReference type="InterPro" id="IPR050261">
    <property type="entry name" value="FrsA_esterase"/>
</dbReference>
<feature type="transmembrane region" description="Helical" evidence="6">
    <location>
        <begin position="151"/>
        <end position="168"/>
    </location>
</feature>
<dbReference type="AlphaFoldDB" id="A0A2A6B5M8"/>
<evidence type="ECO:0000256" key="3">
    <source>
        <dbReference type="ARBA" id="ARBA00022989"/>
    </source>
</evidence>
<organism evidence="8 9">
    <name type="scientific">Pristionchus pacificus</name>
    <name type="common">Parasitic nematode worm</name>
    <dbReference type="NCBI Taxonomy" id="54126"/>
    <lineage>
        <taxon>Eukaryota</taxon>
        <taxon>Metazoa</taxon>
        <taxon>Ecdysozoa</taxon>
        <taxon>Nematoda</taxon>
        <taxon>Chromadorea</taxon>
        <taxon>Rhabditida</taxon>
        <taxon>Rhabditina</taxon>
        <taxon>Diplogasteromorpha</taxon>
        <taxon>Diplogasteroidea</taxon>
        <taxon>Neodiplogasteridae</taxon>
        <taxon>Pristionchus</taxon>
    </lineage>
</organism>
<dbReference type="Pfam" id="PF01738">
    <property type="entry name" value="DLH"/>
    <property type="match status" value="1"/>
</dbReference>
<feature type="region of interest" description="Disordered" evidence="5">
    <location>
        <begin position="584"/>
        <end position="607"/>
    </location>
</feature>
<feature type="region of interest" description="Disordered" evidence="5">
    <location>
        <begin position="1"/>
        <end position="40"/>
    </location>
</feature>
<evidence type="ECO:0000313" key="9">
    <source>
        <dbReference type="Proteomes" id="UP000005239"/>
    </source>
</evidence>
<dbReference type="GO" id="GO:0022857">
    <property type="term" value="F:transmembrane transporter activity"/>
    <property type="evidence" value="ECO:0007669"/>
    <property type="project" value="InterPro"/>
</dbReference>
<evidence type="ECO:0000256" key="2">
    <source>
        <dbReference type="ARBA" id="ARBA00022692"/>
    </source>
</evidence>
<dbReference type="Pfam" id="PF00083">
    <property type="entry name" value="Sugar_tr"/>
    <property type="match status" value="1"/>
</dbReference>
<dbReference type="InterPro" id="IPR036259">
    <property type="entry name" value="MFS_trans_sf"/>
</dbReference>
<feature type="region of interest" description="Disordered" evidence="5">
    <location>
        <begin position="323"/>
        <end position="345"/>
    </location>
</feature>
<keyword evidence="4 6" id="KW-0472">Membrane</keyword>
<proteinExistence type="predicted"/>
<dbReference type="PANTHER" id="PTHR22946:SF0">
    <property type="entry name" value="DIENELACTONE HYDROLASE DOMAIN-CONTAINING PROTEIN"/>
    <property type="match status" value="1"/>
</dbReference>
<dbReference type="GO" id="GO:0016787">
    <property type="term" value="F:hydrolase activity"/>
    <property type="evidence" value="ECO:0000318"/>
    <property type="project" value="GO_Central"/>
</dbReference>
<name>A0A2A6B5M8_PRIPA</name>
<keyword evidence="9" id="KW-1185">Reference proteome</keyword>
<evidence type="ECO:0000256" key="4">
    <source>
        <dbReference type="ARBA" id="ARBA00023136"/>
    </source>
</evidence>
<evidence type="ECO:0000256" key="5">
    <source>
        <dbReference type="SAM" id="MobiDB-lite"/>
    </source>
</evidence>
<feature type="transmembrane region" description="Helical" evidence="6">
    <location>
        <begin position="87"/>
        <end position="108"/>
    </location>
</feature>
<reference evidence="9" key="1">
    <citation type="journal article" date="2008" name="Nat. Genet.">
        <title>The Pristionchus pacificus genome provides a unique perspective on nematode lifestyle and parasitism.</title>
        <authorList>
            <person name="Dieterich C."/>
            <person name="Clifton S.W."/>
            <person name="Schuster L.N."/>
            <person name="Chinwalla A."/>
            <person name="Delehaunty K."/>
            <person name="Dinkelacker I."/>
            <person name="Fulton L."/>
            <person name="Fulton R."/>
            <person name="Godfrey J."/>
            <person name="Minx P."/>
            <person name="Mitreva M."/>
            <person name="Roeseler W."/>
            <person name="Tian H."/>
            <person name="Witte H."/>
            <person name="Yang S.P."/>
            <person name="Wilson R.K."/>
            <person name="Sommer R.J."/>
        </authorList>
    </citation>
    <scope>NUCLEOTIDE SEQUENCE [LARGE SCALE GENOMIC DNA]</scope>
    <source>
        <strain evidence="9">PS312</strain>
    </source>
</reference>
<feature type="transmembrane region" description="Helical" evidence="6">
    <location>
        <begin position="482"/>
        <end position="506"/>
    </location>
</feature>
<dbReference type="InterPro" id="IPR002925">
    <property type="entry name" value="Dienelactn_hydro"/>
</dbReference>
<feature type="compositionally biased region" description="Acidic residues" evidence="5">
    <location>
        <begin position="584"/>
        <end position="596"/>
    </location>
</feature>
<dbReference type="PANTHER" id="PTHR22946">
    <property type="entry name" value="DIENELACTONE HYDROLASE DOMAIN-CONTAINING PROTEIN-RELATED"/>
    <property type="match status" value="1"/>
</dbReference>
<comment type="subcellular location">
    <subcellularLocation>
        <location evidence="1">Membrane</location>
    </subcellularLocation>
</comment>
<feature type="domain" description="Dienelactone hydrolase" evidence="7">
    <location>
        <begin position="624"/>
        <end position="846"/>
    </location>
</feature>
<dbReference type="InterPro" id="IPR029058">
    <property type="entry name" value="AB_hydrolase_fold"/>
</dbReference>
<keyword evidence="3 6" id="KW-1133">Transmembrane helix</keyword>
<accession>A0A2A6B5M8</accession>
<feature type="compositionally biased region" description="Basic and acidic residues" evidence="5">
    <location>
        <begin position="323"/>
        <end position="336"/>
    </location>
</feature>
<feature type="compositionally biased region" description="Basic and acidic residues" evidence="5">
    <location>
        <begin position="597"/>
        <end position="607"/>
    </location>
</feature>
<feature type="compositionally biased region" description="Basic residues" evidence="5">
    <location>
        <begin position="1"/>
        <end position="10"/>
    </location>
</feature>
<reference evidence="8" key="2">
    <citation type="submission" date="2022-06" db="UniProtKB">
        <authorList>
            <consortium name="EnsemblMetazoa"/>
        </authorList>
    </citation>
    <scope>IDENTIFICATION</scope>
    <source>
        <strain evidence="8">PS312</strain>
    </source>
</reference>
<feature type="transmembrane region" description="Helical" evidence="6">
    <location>
        <begin position="236"/>
        <end position="258"/>
    </location>
</feature>
<feature type="transmembrane region" description="Helical" evidence="6">
    <location>
        <begin position="383"/>
        <end position="405"/>
    </location>
</feature>
<feature type="transmembrane region" description="Helical" evidence="6">
    <location>
        <begin position="264"/>
        <end position="287"/>
    </location>
</feature>
<feature type="transmembrane region" description="Helical" evidence="6">
    <location>
        <begin position="175"/>
        <end position="191"/>
    </location>
</feature>
<gene>
    <name evidence="8" type="primary">WBGene00117661</name>
</gene>
<evidence type="ECO:0000313" key="8">
    <source>
        <dbReference type="EnsemblMetazoa" id="PPA28107.1"/>
    </source>
</evidence>
<dbReference type="SUPFAM" id="SSF53474">
    <property type="entry name" value="alpha/beta-Hydrolases"/>
    <property type="match status" value="1"/>
</dbReference>